<keyword evidence="1" id="KW-0812">Transmembrane</keyword>
<dbReference type="RefSeq" id="WP_179251747.1">
    <property type="nucleotide sequence ID" value="NZ_JACBIV010000002.1"/>
</dbReference>
<evidence type="ECO:0000256" key="1">
    <source>
        <dbReference type="SAM" id="Phobius"/>
    </source>
</evidence>
<evidence type="ECO:0000313" key="2">
    <source>
        <dbReference type="EMBL" id="MBC3210709.1"/>
    </source>
</evidence>
<proteinExistence type="predicted"/>
<keyword evidence="1" id="KW-0472">Membrane</keyword>
<dbReference type="Proteomes" id="UP000659084">
    <property type="component" value="Unassembled WGS sequence"/>
</dbReference>
<accession>A0AAW3WIQ8</accession>
<reference evidence="2" key="1">
    <citation type="submission" date="2020-08" db="EMBL/GenBank/DDBJ databases">
        <title>Food and environmental bacterial isolates.</title>
        <authorList>
            <person name="Richter L."/>
            <person name="Du Plessis E.M."/>
            <person name="Duvenage S."/>
            <person name="Allam M."/>
            <person name="Korsten L."/>
        </authorList>
    </citation>
    <scope>NUCLEOTIDE SEQUENCE</scope>
    <source>
        <strain evidence="2">UPMP2127</strain>
    </source>
</reference>
<comment type="caution">
    <text evidence="2">The sequence shown here is derived from an EMBL/GenBank/DDBJ whole genome shotgun (WGS) entry which is preliminary data.</text>
</comment>
<feature type="transmembrane region" description="Helical" evidence="1">
    <location>
        <begin position="148"/>
        <end position="170"/>
    </location>
</feature>
<sequence length="226" mass="26762">MWELLREPAGFILERLKDMIINSELSSLQAIIIVLFSVSIICLLYKIKEIIDFSNEIKNKKLNYYHWLLENYKLVNIDKKIIQAEISRIIRYRMSGIKDVVRQNVIFRLIYQNQELISPGFFKKFRTFLVMKDGVIIFNKGLGFRFECFMYGLFSVQYLLVAFSFIALSIYKGDALSLWRHLTLYTMIVVLFIMFIYFIKLIPSPKECRLLSEVLRKQNLPPSPSE</sequence>
<keyword evidence="1" id="KW-1133">Transmembrane helix</keyword>
<feature type="transmembrane region" description="Helical" evidence="1">
    <location>
        <begin position="25"/>
        <end position="45"/>
    </location>
</feature>
<dbReference type="AlphaFoldDB" id="A0AAW3WIQ8"/>
<name>A0AAW3WIQ8_SERFO</name>
<dbReference type="EMBL" id="JACNYO010000001">
    <property type="protein sequence ID" value="MBC3210709.1"/>
    <property type="molecule type" value="Genomic_DNA"/>
</dbReference>
<gene>
    <name evidence="2" type="ORF">H8J20_01025</name>
</gene>
<evidence type="ECO:0000313" key="3">
    <source>
        <dbReference type="Proteomes" id="UP000659084"/>
    </source>
</evidence>
<feature type="transmembrane region" description="Helical" evidence="1">
    <location>
        <begin position="182"/>
        <end position="202"/>
    </location>
</feature>
<organism evidence="2 3">
    <name type="scientific">Serratia fonticola</name>
    <dbReference type="NCBI Taxonomy" id="47917"/>
    <lineage>
        <taxon>Bacteria</taxon>
        <taxon>Pseudomonadati</taxon>
        <taxon>Pseudomonadota</taxon>
        <taxon>Gammaproteobacteria</taxon>
        <taxon>Enterobacterales</taxon>
        <taxon>Yersiniaceae</taxon>
        <taxon>Serratia</taxon>
    </lineage>
</organism>
<protein>
    <submittedName>
        <fullName evidence="2">Uncharacterized protein</fullName>
    </submittedName>
</protein>